<dbReference type="RefSeq" id="WP_345430188.1">
    <property type="nucleotide sequence ID" value="NZ_BAABHK010000002.1"/>
</dbReference>
<evidence type="ECO:0000256" key="1">
    <source>
        <dbReference type="SAM" id="MobiDB-lite"/>
    </source>
</evidence>
<comment type="caution">
    <text evidence="2">The sequence shown here is derived from an EMBL/GenBank/DDBJ whole genome shotgun (WGS) entry which is preliminary data.</text>
</comment>
<feature type="region of interest" description="Disordered" evidence="1">
    <location>
        <begin position="1"/>
        <end position="64"/>
    </location>
</feature>
<proteinExistence type="predicted"/>
<feature type="compositionally biased region" description="Basic and acidic residues" evidence="1">
    <location>
        <begin position="27"/>
        <end position="42"/>
    </location>
</feature>
<accession>A0ABP8U5W1</accession>
<evidence type="ECO:0000313" key="2">
    <source>
        <dbReference type="EMBL" id="GAA4623125.1"/>
    </source>
</evidence>
<dbReference type="EMBL" id="BAABHK010000002">
    <property type="protein sequence ID" value="GAA4623125.1"/>
    <property type="molecule type" value="Genomic_DNA"/>
</dbReference>
<organism evidence="2 3">
    <name type="scientific">Actinoallomurus vinaceus</name>
    <dbReference type="NCBI Taxonomy" id="1080074"/>
    <lineage>
        <taxon>Bacteria</taxon>
        <taxon>Bacillati</taxon>
        <taxon>Actinomycetota</taxon>
        <taxon>Actinomycetes</taxon>
        <taxon>Streptosporangiales</taxon>
        <taxon>Thermomonosporaceae</taxon>
        <taxon>Actinoallomurus</taxon>
    </lineage>
</organism>
<evidence type="ECO:0000313" key="3">
    <source>
        <dbReference type="Proteomes" id="UP001501442"/>
    </source>
</evidence>
<dbReference type="Proteomes" id="UP001501442">
    <property type="component" value="Unassembled WGS sequence"/>
</dbReference>
<keyword evidence="3" id="KW-1185">Reference proteome</keyword>
<gene>
    <name evidence="2" type="ORF">GCM10023196_018040</name>
</gene>
<name>A0ABP8U5W1_9ACTN</name>
<sequence>MAPESLDAAEGQGGGQSAQGGELQPHVVDRRFGEFRRGRADGRGGGVARCQFADPGTGRRPTVVDVSGHRKVKVAFDGSTFSFDTVAGHTYTVSA</sequence>
<protein>
    <submittedName>
        <fullName evidence="2">Uncharacterized protein</fullName>
    </submittedName>
</protein>
<reference evidence="3" key="1">
    <citation type="journal article" date="2019" name="Int. J. Syst. Evol. Microbiol.">
        <title>The Global Catalogue of Microorganisms (GCM) 10K type strain sequencing project: providing services to taxonomists for standard genome sequencing and annotation.</title>
        <authorList>
            <consortium name="The Broad Institute Genomics Platform"/>
            <consortium name="The Broad Institute Genome Sequencing Center for Infectious Disease"/>
            <person name="Wu L."/>
            <person name="Ma J."/>
        </authorList>
    </citation>
    <scope>NUCLEOTIDE SEQUENCE [LARGE SCALE GENOMIC DNA]</scope>
    <source>
        <strain evidence="3">JCM 17939</strain>
    </source>
</reference>